<evidence type="ECO:0000313" key="3">
    <source>
        <dbReference type="Proteomes" id="UP000887578"/>
    </source>
</evidence>
<feature type="domain" description="C-type lectin" evidence="2">
    <location>
        <begin position="1"/>
        <end position="82"/>
    </location>
</feature>
<evidence type="ECO:0000313" key="4">
    <source>
        <dbReference type="WBParaSite" id="PDA_v2.g19761.t1"/>
    </source>
</evidence>
<accession>A0A914PY35</accession>
<dbReference type="InterPro" id="IPR018378">
    <property type="entry name" value="C-type_lectin_CS"/>
</dbReference>
<dbReference type="Gene3D" id="3.10.100.10">
    <property type="entry name" value="Mannose-Binding Protein A, subunit A"/>
    <property type="match status" value="2"/>
</dbReference>
<protein>
    <submittedName>
        <fullName evidence="4">C-type lectin domain-containing protein</fullName>
    </submittedName>
</protein>
<feature type="domain" description="C-type lectin" evidence="2">
    <location>
        <begin position="113"/>
        <end position="232"/>
    </location>
</feature>
<dbReference type="InterPro" id="IPR016187">
    <property type="entry name" value="CTDL_fold"/>
</dbReference>
<evidence type="ECO:0000256" key="1">
    <source>
        <dbReference type="ARBA" id="ARBA00023157"/>
    </source>
</evidence>
<organism evidence="3 4">
    <name type="scientific">Panagrolaimus davidi</name>
    <dbReference type="NCBI Taxonomy" id="227884"/>
    <lineage>
        <taxon>Eukaryota</taxon>
        <taxon>Metazoa</taxon>
        <taxon>Ecdysozoa</taxon>
        <taxon>Nematoda</taxon>
        <taxon>Chromadorea</taxon>
        <taxon>Rhabditida</taxon>
        <taxon>Tylenchina</taxon>
        <taxon>Panagrolaimomorpha</taxon>
        <taxon>Panagrolaimoidea</taxon>
        <taxon>Panagrolaimidae</taxon>
        <taxon>Panagrolaimus</taxon>
    </lineage>
</organism>
<reference evidence="4" key="1">
    <citation type="submission" date="2022-11" db="UniProtKB">
        <authorList>
            <consortium name="WormBaseParasite"/>
        </authorList>
    </citation>
    <scope>IDENTIFICATION</scope>
</reference>
<dbReference type="PANTHER" id="PTHR22803">
    <property type="entry name" value="MANNOSE, PHOSPHOLIPASE, LECTIN RECEPTOR RELATED"/>
    <property type="match status" value="1"/>
</dbReference>
<evidence type="ECO:0000259" key="2">
    <source>
        <dbReference type="PROSITE" id="PS50041"/>
    </source>
</evidence>
<dbReference type="Proteomes" id="UP000887578">
    <property type="component" value="Unplaced"/>
</dbReference>
<keyword evidence="3" id="KW-1185">Reference proteome</keyword>
<dbReference type="SUPFAM" id="SSF56436">
    <property type="entry name" value="C-type lectin-like"/>
    <property type="match status" value="2"/>
</dbReference>
<keyword evidence="1" id="KW-1015">Disulfide bond</keyword>
<dbReference type="PROSITE" id="PS00615">
    <property type="entry name" value="C_TYPE_LECTIN_1"/>
    <property type="match status" value="1"/>
</dbReference>
<dbReference type="InterPro" id="IPR016186">
    <property type="entry name" value="C-type_lectin-like/link_sf"/>
</dbReference>
<dbReference type="InterPro" id="IPR001304">
    <property type="entry name" value="C-type_lectin-like"/>
</dbReference>
<dbReference type="AlphaFoldDB" id="A0A914PY35"/>
<dbReference type="SMART" id="SM00034">
    <property type="entry name" value="CLECT"/>
    <property type="match status" value="1"/>
</dbReference>
<name>A0A914PY35_9BILA</name>
<dbReference type="PROSITE" id="PS50041">
    <property type="entry name" value="C_TYPE_LECTIN_2"/>
    <property type="match status" value="2"/>
</dbReference>
<dbReference type="Pfam" id="PF00059">
    <property type="entry name" value="Lectin_C"/>
    <property type="match status" value="2"/>
</dbReference>
<dbReference type="InterPro" id="IPR050111">
    <property type="entry name" value="C-type_lectin/snaclec_domain"/>
</dbReference>
<sequence length="245" mass="27596">MFLNGKANKAFADVSSDTYWIGATDTIKPQTWSWLDNSSLAFNNWVKGQPQNTFDSNCGAGLMQGGKWISDNCNKQKPFICEFKTIKDTTTTTTHPKPTSCQPSWTYYVVNGTTGYCYKVFNNATWIDAENNCIVDGAHLASIHTLDEALFLAYLAYWPGADVCDVYKMAWIGGHTDDNNAHWYWTDGTPFNYTTWRSGGRPTSSLPRSCTLKYLTTQCQQPASTIDNWSCERLLAKYICKKSPE</sequence>
<proteinExistence type="predicted"/>
<dbReference type="WBParaSite" id="PDA_v2.g19761.t1">
    <property type="protein sequence ID" value="PDA_v2.g19761.t1"/>
    <property type="gene ID" value="PDA_v2.g19761"/>
</dbReference>
<dbReference type="CDD" id="cd00037">
    <property type="entry name" value="CLECT"/>
    <property type="match status" value="2"/>
</dbReference>